<name>A0A934I9M4_9MICO</name>
<feature type="compositionally biased region" description="Basic and acidic residues" evidence="1">
    <location>
        <begin position="141"/>
        <end position="154"/>
    </location>
</feature>
<evidence type="ECO:0000256" key="1">
    <source>
        <dbReference type="SAM" id="MobiDB-lite"/>
    </source>
</evidence>
<feature type="region of interest" description="Disordered" evidence="1">
    <location>
        <begin position="126"/>
        <end position="154"/>
    </location>
</feature>
<evidence type="ECO:0000259" key="2">
    <source>
        <dbReference type="Pfam" id="PF12802"/>
    </source>
</evidence>
<comment type="caution">
    <text evidence="3">The sequence shown here is derived from an EMBL/GenBank/DDBJ whole genome shotgun (WGS) entry which is preliminary data.</text>
</comment>
<organism evidence="3 4">
    <name type="scientific">Sanguibacter suaedae</name>
    <dbReference type="NCBI Taxonomy" id="2795737"/>
    <lineage>
        <taxon>Bacteria</taxon>
        <taxon>Bacillati</taxon>
        <taxon>Actinomycetota</taxon>
        <taxon>Actinomycetes</taxon>
        <taxon>Micrococcales</taxon>
        <taxon>Sanguibacteraceae</taxon>
        <taxon>Sanguibacter</taxon>
    </lineage>
</organism>
<evidence type="ECO:0000313" key="4">
    <source>
        <dbReference type="Proteomes" id="UP000602087"/>
    </source>
</evidence>
<dbReference type="AlphaFoldDB" id="A0A934I9M4"/>
<dbReference type="Gene3D" id="1.10.10.10">
    <property type="entry name" value="Winged helix-like DNA-binding domain superfamily/Winged helix DNA-binding domain"/>
    <property type="match status" value="1"/>
</dbReference>
<dbReference type="InterPro" id="IPR000835">
    <property type="entry name" value="HTH_MarR-typ"/>
</dbReference>
<dbReference type="Pfam" id="PF12802">
    <property type="entry name" value="MarR_2"/>
    <property type="match status" value="1"/>
</dbReference>
<dbReference type="RefSeq" id="WP_198733274.1">
    <property type="nucleotide sequence ID" value="NZ_JAEINH010000004.1"/>
</dbReference>
<evidence type="ECO:0000313" key="3">
    <source>
        <dbReference type="EMBL" id="MBI9114725.1"/>
    </source>
</evidence>
<dbReference type="Proteomes" id="UP000602087">
    <property type="component" value="Unassembled WGS sequence"/>
</dbReference>
<feature type="domain" description="HTH marR-type" evidence="2">
    <location>
        <begin position="30"/>
        <end position="87"/>
    </location>
</feature>
<dbReference type="EMBL" id="JAEINH010000004">
    <property type="protein sequence ID" value="MBI9114725.1"/>
    <property type="molecule type" value="Genomic_DNA"/>
</dbReference>
<keyword evidence="4" id="KW-1185">Reference proteome</keyword>
<gene>
    <name evidence="3" type="ORF">JAV76_06835</name>
</gene>
<proteinExistence type="predicted"/>
<dbReference type="InterPro" id="IPR036388">
    <property type="entry name" value="WH-like_DNA-bd_sf"/>
</dbReference>
<sequence>MENNRLVALLPEEPLGPRPARFSGRRRVRLTRAQSDVLAQLVDQPEPCTAGTVAAALHQHTNTVREHLDALVAVGEVERERAEAVGRGRPAWLYRATARAGLSEDAREYASLAAALAGHIARTSSSPAEDATTAGTGWGRDLARTHVGPDDGDAARPLDRLVTVLDSLGFDPEVDTTTDATDVRLRRCPLLEAAHQHPEVVCGVHLGLARGLLDELGAPSQGTSLHPFSERGACRLHLPADLPTARA</sequence>
<protein>
    <submittedName>
        <fullName evidence="3">MarR family transcriptional regulator</fullName>
    </submittedName>
</protein>
<dbReference type="SUPFAM" id="SSF46785">
    <property type="entry name" value="Winged helix' DNA-binding domain"/>
    <property type="match status" value="1"/>
</dbReference>
<reference evidence="3" key="1">
    <citation type="submission" date="2020-12" db="EMBL/GenBank/DDBJ databases">
        <title>Sanguibacter suaedae sp. nov., isolated from Suaeda aralocaspica.</title>
        <authorList>
            <person name="Ma Q."/>
        </authorList>
    </citation>
    <scope>NUCLEOTIDE SEQUENCE</scope>
    <source>
        <strain evidence="3">YZGR15</strain>
    </source>
</reference>
<accession>A0A934I9M4</accession>
<dbReference type="InterPro" id="IPR036390">
    <property type="entry name" value="WH_DNA-bd_sf"/>
</dbReference>
<dbReference type="GO" id="GO:0003700">
    <property type="term" value="F:DNA-binding transcription factor activity"/>
    <property type="evidence" value="ECO:0007669"/>
    <property type="project" value="InterPro"/>
</dbReference>